<comment type="caution">
    <text evidence="3">The sequence shown here is derived from an EMBL/GenBank/DDBJ whole genome shotgun (WGS) entry which is preliminary data.</text>
</comment>
<feature type="domain" description="Helix-hairpin-helix DNA-binding motif class 1" evidence="2">
    <location>
        <begin position="53"/>
        <end position="72"/>
    </location>
</feature>
<dbReference type="InterPro" id="IPR051675">
    <property type="entry name" value="Endo/Exo/Phosphatase_dom_1"/>
</dbReference>
<gene>
    <name evidence="3" type="ORF">J2X05_001542</name>
</gene>
<dbReference type="RefSeq" id="WP_310070805.1">
    <property type="nucleotide sequence ID" value="NZ_JAVDVX010000002.1"/>
</dbReference>
<dbReference type="PANTHER" id="PTHR21180">
    <property type="entry name" value="ENDONUCLEASE/EXONUCLEASE/PHOSPHATASE FAMILY DOMAIN-CONTAINING PROTEIN 1"/>
    <property type="match status" value="1"/>
</dbReference>
<sequence length="105" mass="11281">MKFILSLASIVILSFGTSSLAFAAEVPATKAPVAKVEAVTTQEAININTADVQELTKLKGVGVKKAEAIIAWREENGNFKTVDQLLEVKGIGEVTLAQNRENIRI</sequence>
<feature type="signal peptide" evidence="1">
    <location>
        <begin position="1"/>
        <end position="23"/>
    </location>
</feature>
<dbReference type="InterPro" id="IPR010994">
    <property type="entry name" value="RuvA_2-like"/>
</dbReference>
<evidence type="ECO:0000259" key="2">
    <source>
        <dbReference type="SMART" id="SM00278"/>
    </source>
</evidence>
<dbReference type="Proteomes" id="UP001253595">
    <property type="component" value="Unassembled WGS sequence"/>
</dbReference>
<dbReference type="InterPro" id="IPR003583">
    <property type="entry name" value="Hlx-hairpin-Hlx_DNA-bd_motif"/>
</dbReference>
<evidence type="ECO:0000256" key="1">
    <source>
        <dbReference type="SAM" id="SignalP"/>
    </source>
</evidence>
<reference evidence="3 4" key="1">
    <citation type="submission" date="2023-07" db="EMBL/GenBank/DDBJ databases">
        <title>Sorghum-associated microbial communities from plants grown in Nebraska, USA.</title>
        <authorList>
            <person name="Schachtman D."/>
        </authorList>
    </citation>
    <scope>NUCLEOTIDE SEQUENCE [LARGE SCALE GENOMIC DNA]</scope>
    <source>
        <strain evidence="3 4">BE190</strain>
    </source>
</reference>
<dbReference type="NCBIfam" id="TIGR00426">
    <property type="entry name" value="competence protein ComEA helix-hairpin-helix repeat region"/>
    <property type="match status" value="1"/>
</dbReference>
<evidence type="ECO:0000313" key="4">
    <source>
        <dbReference type="Proteomes" id="UP001253595"/>
    </source>
</evidence>
<dbReference type="EMBL" id="JAVDVX010000002">
    <property type="protein sequence ID" value="MDR7089536.1"/>
    <property type="molecule type" value="Genomic_DNA"/>
</dbReference>
<dbReference type="Gene3D" id="1.10.150.280">
    <property type="entry name" value="AF1531-like domain"/>
    <property type="match status" value="1"/>
</dbReference>
<keyword evidence="1" id="KW-0732">Signal</keyword>
<dbReference type="SMART" id="SM00278">
    <property type="entry name" value="HhH1"/>
    <property type="match status" value="2"/>
</dbReference>
<feature type="domain" description="Helix-hairpin-helix DNA-binding motif class 1" evidence="2">
    <location>
        <begin position="83"/>
        <end position="102"/>
    </location>
</feature>
<dbReference type="PANTHER" id="PTHR21180:SF32">
    <property type="entry name" value="ENDONUCLEASE_EXONUCLEASE_PHOSPHATASE FAMILY DOMAIN-CONTAINING PROTEIN 1"/>
    <property type="match status" value="1"/>
</dbReference>
<organism evidence="3 4">
    <name type="scientific">Cellvibrio fibrivorans</name>
    <dbReference type="NCBI Taxonomy" id="126350"/>
    <lineage>
        <taxon>Bacteria</taxon>
        <taxon>Pseudomonadati</taxon>
        <taxon>Pseudomonadota</taxon>
        <taxon>Gammaproteobacteria</taxon>
        <taxon>Cellvibrionales</taxon>
        <taxon>Cellvibrionaceae</taxon>
        <taxon>Cellvibrio</taxon>
    </lineage>
</organism>
<accession>A0ABU1UWI8</accession>
<proteinExistence type="predicted"/>
<protein>
    <submittedName>
        <fullName evidence="3">Competence protein ComEA</fullName>
    </submittedName>
</protein>
<dbReference type="Pfam" id="PF12836">
    <property type="entry name" value="HHH_3"/>
    <property type="match status" value="1"/>
</dbReference>
<dbReference type="InterPro" id="IPR004509">
    <property type="entry name" value="Competence_ComEA_HhH"/>
</dbReference>
<name>A0ABU1UWI8_9GAMM</name>
<feature type="chain" id="PRO_5046982752" evidence="1">
    <location>
        <begin position="24"/>
        <end position="105"/>
    </location>
</feature>
<evidence type="ECO:0000313" key="3">
    <source>
        <dbReference type="EMBL" id="MDR7089536.1"/>
    </source>
</evidence>
<dbReference type="SUPFAM" id="SSF47781">
    <property type="entry name" value="RuvA domain 2-like"/>
    <property type="match status" value="1"/>
</dbReference>
<keyword evidence="4" id="KW-1185">Reference proteome</keyword>